<reference evidence="1" key="1">
    <citation type="journal article" date="2021" name="New Phytol.">
        <title>Evolutionary innovations through gain and loss of genes in the ectomycorrhizal Boletales.</title>
        <authorList>
            <person name="Wu G."/>
            <person name="Miyauchi S."/>
            <person name="Morin E."/>
            <person name="Kuo A."/>
            <person name="Drula E."/>
            <person name="Varga T."/>
            <person name="Kohler A."/>
            <person name="Feng B."/>
            <person name="Cao Y."/>
            <person name="Lipzen A."/>
            <person name="Daum C."/>
            <person name="Hundley H."/>
            <person name="Pangilinan J."/>
            <person name="Johnson J."/>
            <person name="Barry K."/>
            <person name="LaButti K."/>
            <person name="Ng V."/>
            <person name="Ahrendt S."/>
            <person name="Min B."/>
            <person name="Choi I.G."/>
            <person name="Park H."/>
            <person name="Plett J.M."/>
            <person name="Magnuson J."/>
            <person name="Spatafora J.W."/>
            <person name="Nagy L.G."/>
            <person name="Henrissat B."/>
            <person name="Grigoriev I.V."/>
            <person name="Yang Z.L."/>
            <person name="Xu J."/>
            <person name="Martin F.M."/>
        </authorList>
    </citation>
    <scope>NUCLEOTIDE SEQUENCE</scope>
    <source>
        <strain evidence="1">KUC20120723A-06</strain>
    </source>
</reference>
<proteinExistence type="predicted"/>
<organism evidence="1 2">
    <name type="scientific">Leucogyrophana mollusca</name>
    <dbReference type="NCBI Taxonomy" id="85980"/>
    <lineage>
        <taxon>Eukaryota</taxon>
        <taxon>Fungi</taxon>
        <taxon>Dikarya</taxon>
        <taxon>Basidiomycota</taxon>
        <taxon>Agaricomycotina</taxon>
        <taxon>Agaricomycetes</taxon>
        <taxon>Agaricomycetidae</taxon>
        <taxon>Boletales</taxon>
        <taxon>Boletales incertae sedis</taxon>
        <taxon>Leucogyrophana</taxon>
    </lineage>
</organism>
<protein>
    <submittedName>
        <fullName evidence="1">Uncharacterized protein</fullName>
    </submittedName>
</protein>
<keyword evidence="2" id="KW-1185">Reference proteome</keyword>
<accession>A0ACB8BMF5</accession>
<name>A0ACB8BMF5_9AGAM</name>
<dbReference type="Proteomes" id="UP000790709">
    <property type="component" value="Unassembled WGS sequence"/>
</dbReference>
<dbReference type="EMBL" id="MU266382">
    <property type="protein sequence ID" value="KAH7926446.1"/>
    <property type="molecule type" value="Genomic_DNA"/>
</dbReference>
<comment type="caution">
    <text evidence="1">The sequence shown here is derived from an EMBL/GenBank/DDBJ whole genome shotgun (WGS) entry which is preliminary data.</text>
</comment>
<gene>
    <name evidence="1" type="ORF">BV22DRAFT_1046036</name>
</gene>
<evidence type="ECO:0000313" key="2">
    <source>
        <dbReference type="Proteomes" id="UP000790709"/>
    </source>
</evidence>
<evidence type="ECO:0000313" key="1">
    <source>
        <dbReference type="EMBL" id="KAH7926446.1"/>
    </source>
</evidence>
<sequence>MLSAAFLRATFKALLAFTSVCGEVLIGPRHGFATLPGMGISPVMVSHLQVTHNFRYYRQPLLLAAPPTSAPSNVTVKVAHAAAGSAVLPFKPALGRRQVFNDGHCYKNGTSSVTPSFFSVATPVAGDASEKNDTKELVMYSPRAEKNWPSTTWYSSFTGRSVAKILSWSFSLPHTTGLMVYGAHPRGVLASFVLSLMRGVLAVVVGGVLPRVIHQHIRKALGSFRDLQLNGAEDELLWRAVHTPLPIVDPNESAFFDSPEKELKFLSNTVLRRRRKLAMKARLKAAAAAAGLLSTPGTTPPGALPPGERPLTRKERQRANRKLGHGPAPQLNGEPSQQGPSLADAQPLDNSDAIASLYCGPRQTIPSPRTSPARAPSSRSPPASPADLVSALNIRIALVEANALASENRRAQPPVAGSPARYRPVHPLRS</sequence>